<dbReference type="Proteomes" id="UP000813444">
    <property type="component" value="Unassembled WGS sequence"/>
</dbReference>
<name>A0A8K0SD09_9HYPO</name>
<evidence type="ECO:0000256" key="1">
    <source>
        <dbReference type="SAM" id="Phobius"/>
    </source>
</evidence>
<sequence length="419" mass="45816">MLLLLSCLAALGLPGARADFWDDFSNNLATDLAPFVSLFGEQTTKQYLSESITRLDYFIFAMAPIGILTALVSAIRVCGSPSLRAFIGRAQEGEANAEAELCSSTSRDVCELYNNGGIARVFGRPKILEVVHDPNVSDSEFDSPDGSAGIYTFREYMKTGNGQKEWSLRRGADVESPPEEYAPNLSHNVGIKRPDDWVFVVVALLGFVLQGGVLVFAACVTYYLRWEKNGEQPPSYACPLVITGTLAMCAGVYLCAHLVGQSTEEHIFGERKASAQQSSLFWIQPRQVLGDQTFDPFCRVDRGGGNSLRQYTASWKKPNKSSELVVWLAVGISVAGFVLQFVGLRGIHSAISVAQLGAALVMSVARSALRMQRLATKDNDLSDCRDLVDRHELDWLALRIGEKAIEAALPPEPPRKCRG</sequence>
<keyword evidence="1" id="KW-0812">Transmembrane</keyword>
<organism evidence="3 4">
    <name type="scientific">Stachybotrys elegans</name>
    <dbReference type="NCBI Taxonomy" id="80388"/>
    <lineage>
        <taxon>Eukaryota</taxon>
        <taxon>Fungi</taxon>
        <taxon>Dikarya</taxon>
        <taxon>Ascomycota</taxon>
        <taxon>Pezizomycotina</taxon>
        <taxon>Sordariomycetes</taxon>
        <taxon>Hypocreomycetidae</taxon>
        <taxon>Hypocreales</taxon>
        <taxon>Stachybotryaceae</taxon>
        <taxon>Stachybotrys</taxon>
    </lineage>
</organism>
<reference evidence="3" key="1">
    <citation type="journal article" date="2021" name="Nat. Commun.">
        <title>Genetic determinants of endophytism in the Arabidopsis root mycobiome.</title>
        <authorList>
            <person name="Mesny F."/>
            <person name="Miyauchi S."/>
            <person name="Thiergart T."/>
            <person name="Pickel B."/>
            <person name="Atanasova L."/>
            <person name="Karlsson M."/>
            <person name="Huettel B."/>
            <person name="Barry K.W."/>
            <person name="Haridas S."/>
            <person name="Chen C."/>
            <person name="Bauer D."/>
            <person name="Andreopoulos W."/>
            <person name="Pangilinan J."/>
            <person name="LaButti K."/>
            <person name="Riley R."/>
            <person name="Lipzen A."/>
            <person name="Clum A."/>
            <person name="Drula E."/>
            <person name="Henrissat B."/>
            <person name="Kohler A."/>
            <person name="Grigoriev I.V."/>
            <person name="Martin F.M."/>
            <person name="Hacquard S."/>
        </authorList>
    </citation>
    <scope>NUCLEOTIDE SEQUENCE</scope>
    <source>
        <strain evidence="3">MPI-CAGE-CH-0235</strain>
    </source>
</reference>
<proteinExistence type="predicted"/>
<feature type="transmembrane region" description="Helical" evidence="1">
    <location>
        <begin position="324"/>
        <end position="344"/>
    </location>
</feature>
<gene>
    <name evidence="3" type="ORF">B0I35DRAFT_472324</name>
</gene>
<keyword evidence="1" id="KW-1133">Transmembrane helix</keyword>
<accession>A0A8K0SD09</accession>
<evidence type="ECO:0000313" key="4">
    <source>
        <dbReference type="Proteomes" id="UP000813444"/>
    </source>
</evidence>
<feature type="transmembrane region" description="Helical" evidence="1">
    <location>
        <begin position="236"/>
        <end position="256"/>
    </location>
</feature>
<feature type="transmembrane region" description="Helical" evidence="1">
    <location>
        <begin position="197"/>
        <end position="224"/>
    </location>
</feature>
<feature type="chain" id="PRO_5035443756" description="Autophagy-related protein" evidence="2">
    <location>
        <begin position="19"/>
        <end position="419"/>
    </location>
</feature>
<feature type="transmembrane region" description="Helical" evidence="1">
    <location>
        <begin position="350"/>
        <end position="369"/>
    </location>
</feature>
<evidence type="ECO:0008006" key="5">
    <source>
        <dbReference type="Google" id="ProtNLM"/>
    </source>
</evidence>
<protein>
    <recommendedName>
        <fullName evidence="5">Autophagy-related protein</fullName>
    </recommendedName>
</protein>
<feature type="transmembrane region" description="Helical" evidence="1">
    <location>
        <begin position="57"/>
        <end position="79"/>
    </location>
</feature>
<dbReference type="AlphaFoldDB" id="A0A8K0SD09"/>
<comment type="caution">
    <text evidence="3">The sequence shown here is derived from an EMBL/GenBank/DDBJ whole genome shotgun (WGS) entry which is preliminary data.</text>
</comment>
<keyword evidence="1" id="KW-0472">Membrane</keyword>
<dbReference type="EMBL" id="JAGPNK010000034">
    <property type="protein sequence ID" value="KAH7303431.1"/>
    <property type="molecule type" value="Genomic_DNA"/>
</dbReference>
<evidence type="ECO:0000256" key="2">
    <source>
        <dbReference type="SAM" id="SignalP"/>
    </source>
</evidence>
<keyword evidence="4" id="KW-1185">Reference proteome</keyword>
<feature type="signal peptide" evidence="2">
    <location>
        <begin position="1"/>
        <end position="18"/>
    </location>
</feature>
<dbReference type="OrthoDB" id="7464126at2759"/>
<evidence type="ECO:0000313" key="3">
    <source>
        <dbReference type="EMBL" id="KAH7303431.1"/>
    </source>
</evidence>
<keyword evidence="2" id="KW-0732">Signal</keyword>